<evidence type="ECO:0000313" key="2">
    <source>
        <dbReference type="EMBL" id="NBN79910.1"/>
    </source>
</evidence>
<feature type="chain" id="PRO_5030763622" description="DUF2946 domain-containing protein" evidence="1">
    <location>
        <begin position="33"/>
        <end position="153"/>
    </location>
</feature>
<reference evidence="3" key="1">
    <citation type="submission" date="2020-01" db="EMBL/GenBank/DDBJ databases">
        <authorList>
            <person name="Fang Y."/>
            <person name="Sun R."/>
            <person name="Nie L."/>
            <person name="He J."/>
            <person name="Hao L."/>
            <person name="Wang L."/>
            <person name="Su S."/>
            <person name="Lv E."/>
            <person name="Zhang Z."/>
            <person name="Xie R."/>
            <person name="Liu H."/>
        </authorList>
    </citation>
    <scope>NUCLEOTIDE SEQUENCE [LARGE SCALE GENOMIC DNA]</scope>
    <source>
        <strain evidence="3">XCT-53</strain>
    </source>
</reference>
<feature type="signal peptide" evidence="1">
    <location>
        <begin position="1"/>
        <end position="32"/>
    </location>
</feature>
<proteinExistence type="predicted"/>
<accession>A0A7X5F521</accession>
<evidence type="ECO:0000313" key="3">
    <source>
        <dbReference type="Proteomes" id="UP000586722"/>
    </source>
</evidence>
<evidence type="ECO:0000256" key="1">
    <source>
        <dbReference type="SAM" id="SignalP"/>
    </source>
</evidence>
<evidence type="ECO:0008006" key="4">
    <source>
        <dbReference type="Google" id="ProtNLM"/>
    </source>
</evidence>
<keyword evidence="3" id="KW-1185">Reference proteome</keyword>
<sequence length="153" mass="15162">MVTAVKQGSIAFLLAAGLVLALVCLSFQAGQAAGPGRPAGDGLAHVGMDHPGPGMHHVGMRHVGMYQADGAKAPTSLSADAALQASANPPCCPPAQMDDLCVTLCMMASSFLAPSFLAADAPASCQLVTWPAGNSDVAGLGAACEPPPPKSLA</sequence>
<organism evidence="2 3">
    <name type="scientific">Pannonibacter tanglangensis</name>
    <dbReference type="NCBI Taxonomy" id="2750084"/>
    <lineage>
        <taxon>Bacteria</taxon>
        <taxon>Pseudomonadati</taxon>
        <taxon>Pseudomonadota</taxon>
        <taxon>Alphaproteobacteria</taxon>
        <taxon>Hyphomicrobiales</taxon>
        <taxon>Stappiaceae</taxon>
        <taxon>Pannonibacter</taxon>
    </lineage>
</organism>
<protein>
    <recommendedName>
        <fullName evidence="4">DUF2946 domain-containing protein</fullName>
    </recommendedName>
</protein>
<comment type="caution">
    <text evidence="2">The sequence shown here is derived from an EMBL/GenBank/DDBJ whole genome shotgun (WGS) entry which is preliminary data.</text>
</comment>
<dbReference type="RefSeq" id="WP_161709386.1">
    <property type="nucleotide sequence ID" value="NZ_JAABLQ010000002.1"/>
</dbReference>
<keyword evidence="1" id="KW-0732">Signal</keyword>
<dbReference type="Proteomes" id="UP000586722">
    <property type="component" value="Unassembled WGS sequence"/>
</dbReference>
<gene>
    <name evidence="2" type="ORF">GWI72_16655</name>
</gene>
<name>A0A7X5F521_9HYPH</name>
<dbReference type="AlphaFoldDB" id="A0A7X5F521"/>
<dbReference type="EMBL" id="JAABLQ010000002">
    <property type="protein sequence ID" value="NBN79910.1"/>
    <property type="molecule type" value="Genomic_DNA"/>
</dbReference>